<reference evidence="2 3" key="1">
    <citation type="submission" date="2015-01" db="EMBL/GenBank/DDBJ databases">
        <title>Genome of allotetraploid Gossypium barbadense reveals genomic plasticity and fiber elongation in cotton evolution.</title>
        <authorList>
            <person name="Chen X."/>
            <person name="Liu X."/>
            <person name="Zhao B."/>
            <person name="Zheng H."/>
            <person name="Hu Y."/>
            <person name="Lu G."/>
            <person name="Yang C."/>
            <person name="Chen J."/>
            <person name="Shan C."/>
            <person name="Zhang L."/>
            <person name="Zhou Y."/>
            <person name="Wang L."/>
            <person name="Guo W."/>
            <person name="Bai Y."/>
            <person name="Ruan J."/>
            <person name="Shangguan X."/>
            <person name="Mao Y."/>
            <person name="Jiang J."/>
            <person name="Zhu Y."/>
            <person name="Lei J."/>
            <person name="Kang H."/>
            <person name="Chen S."/>
            <person name="He X."/>
            <person name="Wang R."/>
            <person name="Wang Y."/>
            <person name="Chen J."/>
            <person name="Wang L."/>
            <person name="Yu S."/>
            <person name="Wang B."/>
            <person name="Wei J."/>
            <person name="Song S."/>
            <person name="Lu X."/>
            <person name="Gao Z."/>
            <person name="Gu W."/>
            <person name="Deng X."/>
            <person name="Ma D."/>
            <person name="Wang S."/>
            <person name="Liang W."/>
            <person name="Fang L."/>
            <person name="Cai C."/>
            <person name="Zhu X."/>
            <person name="Zhou B."/>
            <person name="Zhang Y."/>
            <person name="Chen Z."/>
            <person name="Xu S."/>
            <person name="Zhu R."/>
            <person name="Wang S."/>
            <person name="Zhang T."/>
            <person name="Zhao G."/>
        </authorList>
    </citation>
    <scope>NUCLEOTIDE SEQUENCE [LARGE SCALE GENOMIC DNA]</scope>
    <source>
        <strain evidence="3">cv. Xinhai21</strain>
        <tissue evidence="2">Leaf</tissue>
    </source>
</reference>
<dbReference type="OrthoDB" id="1002069at2759"/>
<sequence>MGFPLPQEFFFSASLEQPGSMVPEGLERATKKVKNKSPDGPKSKDVVMEDGLPKVSWQDKLVGNVEDMGLEDEVLVELELEIWEDDYTISTEEIDKKMDSMEPTVVLTIDTVTVTIMGVAEDPISLYRPWMQAPTSRQRLNILGKSTMKGKQDQPLVEGLSKSRFQILKDNGDENETEYSQ</sequence>
<feature type="compositionally biased region" description="Basic and acidic residues" evidence="1">
    <location>
        <begin position="25"/>
        <end position="47"/>
    </location>
</feature>
<proteinExistence type="predicted"/>
<evidence type="ECO:0000313" key="2">
    <source>
        <dbReference type="EMBL" id="PPS18941.1"/>
    </source>
</evidence>
<evidence type="ECO:0000256" key="1">
    <source>
        <dbReference type="SAM" id="MobiDB-lite"/>
    </source>
</evidence>
<accession>A0A2P5YTM6</accession>
<organism evidence="2 3">
    <name type="scientific">Gossypium barbadense</name>
    <name type="common">Sea Island cotton</name>
    <name type="synonym">Hibiscus barbadensis</name>
    <dbReference type="NCBI Taxonomy" id="3634"/>
    <lineage>
        <taxon>Eukaryota</taxon>
        <taxon>Viridiplantae</taxon>
        <taxon>Streptophyta</taxon>
        <taxon>Embryophyta</taxon>
        <taxon>Tracheophyta</taxon>
        <taxon>Spermatophyta</taxon>
        <taxon>Magnoliopsida</taxon>
        <taxon>eudicotyledons</taxon>
        <taxon>Gunneridae</taxon>
        <taxon>Pentapetalae</taxon>
        <taxon>rosids</taxon>
        <taxon>malvids</taxon>
        <taxon>Malvales</taxon>
        <taxon>Malvaceae</taxon>
        <taxon>Malvoideae</taxon>
        <taxon>Gossypium</taxon>
    </lineage>
</organism>
<name>A0A2P5YTM6_GOSBA</name>
<evidence type="ECO:0000313" key="3">
    <source>
        <dbReference type="Proteomes" id="UP000239757"/>
    </source>
</evidence>
<dbReference type="AlphaFoldDB" id="A0A2P5YTM6"/>
<dbReference type="EMBL" id="KZ662799">
    <property type="protein sequence ID" value="PPS18941.1"/>
    <property type="molecule type" value="Genomic_DNA"/>
</dbReference>
<gene>
    <name evidence="2" type="ORF">GOBAR_AA01646</name>
</gene>
<dbReference type="Proteomes" id="UP000239757">
    <property type="component" value="Unassembled WGS sequence"/>
</dbReference>
<feature type="region of interest" description="Disordered" evidence="1">
    <location>
        <begin position="19"/>
        <end position="47"/>
    </location>
</feature>
<protein>
    <submittedName>
        <fullName evidence="2">Uncharacterized protein</fullName>
    </submittedName>
</protein>